<comment type="caution">
    <text evidence="12">The sequence shown here is derived from an EMBL/GenBank/DDBJ whole genome shotgun (WGS) entry which is preliminary data.</text>
</comment>
<organism evidence="12 13">
    <name type="scientific">Synchytrium endobioticum</name>
    <dbReference type="NCBI Taxonomy" id="286115"/>
    <lineage>
        <taxon>Eukaryota</taxon>
        <taxon>Fungi</taxon>
        <taxon>Fungi incertae sedis</taxon>
        <taxon>Chytridiomycota</taxon>
        <taxon>Chytridiomycota incertae sedis</taxon>
        <taxon>Chytridiomycetes</taxon>
        <taxon>Synchytriales</taxon>
        <taxon>Synchytriaceae</taxon>
        <taxon>Synchytrium</taxon>
    </lineage>
</organism>
<dbReference type="InterPro" id="IPR001650">
    <property type="entry name" value="Helicase_C-like"/>
</dbReference>
<feature type="domain" description="Helicase ATP-binding" evidence="9">
    <location>
        <begin position="10"/>
        <end position="188"/>
    </location>
</feature>
<feature type="domain" description="Dicer dsRNA-binding fold" evidence="11">
    <location>
        <begin position="547"/>
        <end position="667"/>
    </location>
</feature>
<name>A0A507D391_9FUNG</name>
<reference evidence="12 13" key="1">
    <citation type="journal article" date="2019" name="Sci. Rep.">
        <title>Comparative genomics of chytrid fungi reveal insights into the obligate biotrophic and pathogenic lifestyle of Synchytrium endobioticum.</title>
        <authorList>
            <person name="van de Vossenberg B.T.L.H."/>
            <person name="Warris S."/>
            <person name="Nguyen H.D.T."/>
            <person name="van Gent-Pelzer M.P.E."/>
            <person name="Joly D.L."/>
            <person name="van de Geest H.C."/>
            <person name="Bonants P.J.M."/>
            <person name="Smith D.S."/>
            <person name="Levesque C.A."/>
            <person name="van der Lee T.A.J."/>
        </authorList>
    </citation>
    <scope>NUCLEOTIDE SEQUENCE [LARGE SCALE GENOMIC DNA]</scope>
    <source>
        <strain evidence="12 13">LEV6574</strain>
    </source>
</reference>
<evidence type="ECO:0000313" key="12">
    <source>
        <dbReference type="EMBL" id="TPX45775.1"/>
    </source>
</evidence>
<feature type="domain" description="RNase III" evidence="8">
    <location>
        <begin position="1154"/>
        <end position="1357"/>
    </location>
</feature>
<dbReference type="SMART" id="SM00487">
    <property type="entry name" value="DEXDc"/>
    <property type="match status" value="1"/>
</dbReference>
<gene>
    <name evidence="12" type="ORF">SeLEV6574_g03670</name>
</gene>
<protein>
    <recommendedName>
        <fullName evidence="14">Dicer-like protein 1</fullName>
    </recommendedName>
</protein>
<dbReference type="InterPro" id="IPR038248">
    <property type="entry name" value="Dicer_dimer_sf"/>
</dbReference>
<dbReference type="Gene3D" id="3.30.160.380">
    <property type="entry name" value="Dicer dimerisation domain"/>
    <property type="match status" value="1"/>
</dbReference>
<feature type="domain" description="RNase III" evidence="8">
    <location>
        <begin position="984"/>
        <end position="1094"/>
    </location>
</feature>
<proteinExistence type="inferred from homology"/>
<keyword evidence="1" id="KW-0677">Repeat</keyword>
<dbReference type="GO" id="GO:0004386">
    <property type="term" value="F:helicase activity"/>
    <property type="evidence" value="ECO:0007669"/>
    <property type="project" value="UniProtKB-KW"/>
</dbReference>
<feature type="region of interest" description="Disordered" evidence="7">
    <location>
        <begin position="1422"/>
        <end position="1451"/>
    </location>
</feature>
<dbReference type="PROSITE" id="PS51327">
    <property type="entry name" value="DICER_DSRBF"/>
    <property type="match status" value="1"/>
</dbReference>
<dbReference type="InterPro" id="IPR036389">
    <property type="entry name" value="RNase_III_sf"/>
</dbReference>
<evidence type="ECO:0000259" key="10">
    <source>
        <dbReference type="PROSITE" id="PS51194"/>
    </source>
</evidence>
<comment type="similarity">
    <text evidence="6">Belongs to the helicase family. Dicer subfamily.</text>
</comment>
<dbReference type="OrthoDB" id="416741at2759"/>
<dbReference type="Pfam" id="PF00636">
    <property type="entry name" value="Ribonuclease_3"/>
    <property type="match status" value="2"/>
</dbReference>
<dbReference type="PANTHER" id="PTHR14950:SF37">
    <property type="entry name" value="ENDORIBONUCLEASE DICER"/>
    <property type="match status" value="1"/>
</dbReference>
<dbReference type="Gene3D" id="3.40.50.300">
    <property type="entry name" value="P-loop containing nucleotide triphosphate hydrolases"/>
    <property type="match status" value="2"/>
</dbReference>
<dbReference type="GO" id="GO:0005524">
    <property type="term" value="F:ATP binding"/>
    <property type="evidence" value="ECO:0007669"/>
    <property type="project" value="UniProtKB-KW"/>
</dbReference>
<keyword evidence="2" id="KW-0547">Nucleotide-binding</keyword>
<keyword evidence="6" id="KW-0694">RNA-binding</keyword>
<dbReference type="GO" id="GO:0004525">
    <property type="term" value="F:ribonuclease III activity"/>
    <property type="evidence" value="ECO:0007669"/>
    <property type="project" value="InterPro"/>
</dbReference>
<accession>A0A507D391</accession>
<dbReference type="InterPro" id="IPR014001">
    <property type="entry name" value="Helicase_ATP-bd"/>
</dbReference>
<evidence type="ECO:0000259" key="9">
    <source>
        <dbReference type="PROSITE" id="PS51192"/>
    </source>
</evidence>
<dbReference type="Pfam" id="PF03368">
    <property type="entry name" value="Dicer_dimer"/>
    <property type="match status" value="1"/>
</dbReference>
<evidence type="ECO:0000256" key="7">
    <source>
        <dbReference type="SAM" id="MobiDB-lite"/>
    </source>
</evidence>
<evidence type="ECO:0000259" key="11">
    <source>
        <dbReference type="PROSITE" id="PS51327"/>
    </source>
</evidence>
<dbReference type="CDD" id="cd00593">
    <property type="entry name" value="RIBOc"/>
    <property type="match status" value="2"/>
</dbReference>
<dbReference type="Pfam" id="PF00270">
    <property type="entry name" value="DEAD"/>
    <property type="match status" value="1"/>
</dbReference>
<keyword evidence="3" id="KW-0378">Hydrolase</keyword>
<dbReference type="Proteomes" id="UP000320475">
    <property type="component" value="Unassembled WGS sequence"/>
</dbReference>
<dbReference type="Gene3D" id="1.10.1520.10">
    <property type="entry name" value="Ribonuclease III domain"/>
    <property type="match status" value="2"/>
</dbReference>
<feature type="domain" description="Helicase C-terminal" evidence="10">
    <location>
        <begin position="352"/>
        <end position="523"/>
    </location>
</feature>
<dbReference type="PANTHER" id="PTHR14950">
    <property type="entry name" value="DICER-RELATED"/>
    <property type="match status" value="1"/>
</dbReference>
<dbReference type="EMBL" id="QEAM01000129">
    <property type="protein sequence ID" value="TPX45775.1"/>
    <property type="molecule type" value="Genomic_DNA"/>
</dbReference>
<dbReference type="VEuPathDB" id="FungiDB:SeMB42_g01314"/>
<evidence type="ECO:0000256" key="3">
    <source>
        <dbReference type="ARBA" id="ARBA00022801"/>
    </source>
</evidence>
<evidence type="ECO:0000259" key="8">
    <source>
        <dbReference type="PROSITE" id="PS50142"/>
    </source>
</evidence>
<evidence type="ECO:0000256" key="4">
    <source>
        <dbReference type="ARBA" id="ARBA00022806"/>
    </source>
</evidence>
<dbReference type="SUPFAM" id="SSF69065">
    <property type="entry name" value="RNase III domain-like"/>
    <property type="match status" value="2"/>
</dbReference>
<dbReference type="InterPro" id="IPR000999">
    <property type="entry name" value="RNase_III_dom"/>
</dbReference>
<evidence type="ECO:0000313" key="13">
    <source>
        <dbReference type="Proteomes" id="UP000320475"/>
    </source>
</evidence>
<evidence type="ECO:0000256" key="6">
    <source>
        <dbReference type="PROSITE-ProRule" id="PRU00657"/>
    </source>
</evidence>
<evidence type="ECO:0008006" key="14">
    <source>
        <dbReference type="Google" id="ProtNLM"/>
    </source>
</evidence>
<dbReference type="InterPro" id="IPR005034">
    <property type="entry name" value="Dicer_dimerisation"/>
</dbReference>
<keyword evidence="5" id="KW-0067">ATP-binding</keyword>
<dbReference type="GO" id="GO:0006396">
    <property type="term" value="P:RNA processing"/>
    <property type="evidence" value="ECO:0007669"/>
    <property type="project" value="InterPro"/>
</dbReference>
<dbReference type="SUPFAM" id="SSF52540">
    <property type="entry name" value="P-loop containing nucleoside triphosphate hydrolases"/>
    <property type="match status" value="1"/>
</dbReference>
<dbReference type="InterPro" id="IPR011545">
    <property type="entry name" value="DEAD/DEAH_box_helicase_dom"/>
</dbReference>
<dbReference type="PROSITE" id="PS51194">
    <property type="entry name" value="HELICASE_CTER"/>
    <property type="match status" value="1"/>
</dbReference>
<dbReference type="GO" id="GO:0031047">
    <property type="term" value="P:regulatory ncRNA-mediated gene silencing"/>
    <property type="evidence" value="ECO:0007669"/>
    <property type="project" value="UniProtKB-ARBA"/>
</dbReference>
<dbReference type="Pfam" id="PF00271">
    <property type="entry name" value="Helicase_C"/>
    <property type="match status" value="1"/>
</dbReference>
<dbReference type="CDD" id="cd18034">
    <property type="entry name" value="DEXHc_dicer"/>
    <property type="match status" value="1"/>
</dbReference>
<evidence type="ECO:0000256" key="1">
    <source>
        <dbReference type="ARBA" id="ARBA00022737"/>
    </source>
</evidence>
<dbReference type="SMART" id="SM00535">
    <property type="entry name" value="RIBOc"/>
    <property type="match status" value="2"/>
</dbReference>
<dbReference type="GO" id="GO:0003723">
    <property type="term" value="F:RNA binding"/>
    <property type="evidence" value="ECO:0007669"/>
    <property type="project" value="UniProtKB-UniRule"/>
</dbReference>
<sequence>MQPRSYQVELFERAKSGNTIAVLETGTGKTLISCLLIKHVYDQDRNSGISGRLCVFLAPTVILVDQQAKYIQEKTGLKVRQFVGSMDVDHWNEDKWAKELTTADVVAMTPQIFLNILSTNYINLTQVGLLVFDECHHARKKSPYSLIMKDYYSKMNEAERPLFLWMTASPVFSKKTTEESILKLQEVLCAAAVTATSRVDVEKHAPKAQEETVFFAPSPKYDWTPLMHGLRDRGLVKHRIIQAMLNNVQYTLEKIGRWAAERELKMLLTAYIQKVTGIIETIGWNAGGDDDDDFDDGELKLLNTAARDSGDIAIARSCKELLESIYSADGSQNSQLSSLMPSSNEISPKVATLLQLIRRYYTNPNLRAMVFADRKSTARILKTIIELQSDLVSIVKPASIVGQASRSLNDPIRKPSNAANRKVIQDFANDVDNHINLLIATRIGEEGLDISSCSVVIRFDLAMTVANFIQSRGRARDTQSIFVAMVEENNTEEQGRLRNIREQDEEMMSILMRQTERMTEKLSAVVIQDDNRFSVPSTGATLSPETAIQLINNYCQTLPKDDFYDPQPIFNTYDCGHLTSEELTRLAEEDPSINPSCYFNYSERTRFFATLELPTATPPNCRYLRGRQCQNKKGAKAAVAFDMAKKLFRCGHIDDRLRPFVGPKLKLGDRHDVLNSQAAQVPSWNEQEQVSVNVNIPKRLSTFDSKWAYLTLIKMTNVTDTTAAKVLSVGIVTALPPEQITCKNVVFSAMPYDIEFVPACPGSILQDEQWAKLLRFHRVLFSSILKLKNELDDSVPWLYLIAPLNVRNNQIDWGFLDVMYSIEPPTIDGKKGGVPLTTKDLEATDTSQWLLRDKWHYATRWYTVQRIARDENPYTPLPPTKCSPSDAFKTTHEFYTRRLKCDKVIDESQPVLHATPLPYMMTANTPHKRYNTRILPQFCSMHCIAARHALDGLYLPFVMAYYYRALCCLEVAELVGVDDIPRGAVTLSSGWLSHDSYEDYERYEFLGDAFLSAQLCCYLMAKNPLYHEGQLTSARSQLERNENLARRSYALNLPGYLLDQIPVRDAWVPHTANGRSMTMNAKVVADIVESIIGACLTRPHDEPTNEFAAQRAISFLLGDEAYGESWSSLAAQVKSHLLPILSIPQLRQCQTTSVELVESLIGYRFNDKRFCVEAITHPSMRTGAGQFQRFEHLGDRLLKYYAARHLYAELPREREEGLTRMIGQVVSNALLATVCLESGLINAMKSGSEELISAINAWRIEHGKVTKGHANEVHPNLEDLKASTLATLQSYRSVRTHLAEPASITSIHNGTVYSRIPPLPIESRAIDKLLYWNSLSSPKVAADILEAVLGAVWVDSDGDSKVVASLVTRFILEPHWQLFLVWFSLVKARLRHDSLIAGIERRKQRRKGRDVVDASLQPQSPALSAGVFDDQDNGSLTTSNAFDDWDDDGII</sequence>
<evidence type="ECO:0000256" key="2">
    <source>
        <dbReference type="ARBA" id="ARBA00022741"/>
    </source>
</evidence>
<keyword evidence="4" id="KW-0347">Helicase</keyword>
<dbReference type="InterPro" id="IPR027417">
    <property type="entry name" value="P-loop_NTPase"/>
</dbReference>
<evidence type="ECO:0000256" key="5">
    <source>
        <dbReference type="ARBA" id="ARBA00022840"/>
    </source>
</evidence>
<dbReference type="PROSITE" id="PS51192">
    <property type="entry name" value="HELICASE_ATP_BIND_1"/>
    <property type="match status" value="1"/>
</dbReference>
<dbReference type="PROSITE" id="PS50142">
    <property type="entry name" value="RNASE_3_2"/>
    <property type="match status" value="2"/>
</dbReference>
<dbReference type="SMART" id="SM00490">
    <property type="entry name" value="HELICc"/>
    <property type="match status" value="1"/>
</dbReference>